<keyword evidence="2" id="KW-1185">Reference proteome</keyword>
<reference evidence="1 2" key="1">
    <citation type="submission" date="2018-10" db="EMBL/GenBank/DDBJ databases">
        <title>Proposal of Lysobacter pythonis sp. nov. isolated from royal pythons (Python regius).</title>
        <authorList>
            <person name="Hans-Juergen B."/>
            <person name="Huptas C."/>
            <person name="Sandra B."/>
            <person name="Igor L."/>
            <person name="Joachim S."/>
            <person name="Siegfried S."/>
            <person name="Mareike W."/>
            <person name="Peter K."/>
        </authorList>
    </citation>
    <scope>NUCLEOTIDE SEQUENCE [LARGE SCALE GENOMIC DNA]</scope>
    <source>
        <strain evidence="1 2">4284/11</strain>
    </source>
</reference>
<dbReference type="RefSeq" id="WP_122100189.1">
    <property type="nucleotide sequence ID" value="NZ_RFLY01000001.1"/>
</dbReference>
<evidence type="ECO:0000313" key="2">
    <source>
        <dbReference type="Proteomes" id="UP000275012"/>
    </source>
</evidence>
<name>A0A3M2HYJ5_9GAMM</name>
<protein>
    <submittedName>
        <fullName evidence="1">Uncharacterized protein</fullName>
    </submittedName>
</protein>
<proteinExistence type="predicted"/>
<comment type="caution">
    <text evidence="1">The sequence shown here is derived from an EMBL/GenBank/DDBJ whole genome shotgun (WGS) entry which is preliminary data.</text>
</comment>
<accession>A0A3M2HYJ5</accession>
<sequence length="168" mass="18267">MPRSLLFATLLAFSIPTGEALARKHEPAAKPAPDAHVAAQLKALDYKYEVDEDGDFRLVFDVDSESKRNQLVFIRSAVETYGELKIREIWSPGYAGSGEQLPQAVANRLLEASMANKLGGWGKQGNNAVFIIRLPADADQEALDTALTAAIHSADEMEAELTPGKDEL</sequence>
<dbReference type="AlphaFoldDB" id="A0A3M2HYJ5"/>
<evidence type="ECO:0000313" key="1">
    <source>
        <dbReference type="EMBL" id="RMH94801.1"/>
    </source>
</evidence>
<dbReference type="Proteomes" id="UP000275012">
    <property type="component" value="Unassembled WGS sequence"/>
</dbReference>
<dbReference type="OrthoDB" id="6238810at2"/>
<gene>
    <name evidence="1" type="ORF">EBB59_00445</name>
</gene>
<organism evidence="1 2">
    <name type="scientific">Solilutibacter pythonis</name>
    <dbReference type="NCBI Taxonomy" id="2483112"/>
    <lineage>
        <taxon>Bacteria</taxon>
        <taxon>Pseudomonadati</taxon>
        <taxon>Pseudomonadota</taxon>
        <taxon>Gammaproteobacteria</taxon>
        <taxon>Lysobacterales</taxon>
        <taxon>Lysobacteraceae</taxon>
        <taxon>Solilutibacter</taxon>
    </lineage>
</organism>
<dbReference type="EMBL" id="RFLY01000001">
    <property type="protein sequence ID" value="RMH94801.1"/>
    <property type="molecule type" value="Genomic_DNA"/>
</dbReference>